<dbReference type="OrthoDB" id="10627043at2759"/>
<reference evidence="1" key="1">
    <citation type="submission" date="2021-02" db="EMBL/GenBank/DDBJ databases">
        <authorList>
            <person name="Bekaert M."/>
        </authorList>
    </citation>
    <scope>NUCLEOTIDE SEQUENCE</scope>
    <source>
        <strain evidence="1">IoA-00</strain>
    </source>
</reference>
<gene>
    <name evidence="1" type="ORF">LSAA_15137</name>
</gene>
<keyword evidence="2" id="KW-1185">Reference proteome</keyword>
<name>A0A7R8D679_LEPSM</name>
<organism evidence="1 2">
    <name type="scientific">Lepeophtheirus salmonis</name>
    <name type="common">Salmon louse</name>
    <name type="synonym">Caligus salmonis</name>
    <dbReference type="NCBI Taxonomy" id="72036"/>
    <lineage>
        <taxon>Eukaryota</taxon>
        <taxon>Metazoa</taxon>
        <taxon>Ecdysozoa</taxon>
        <taxon>Arthropoda</taxon>
        <taxon>Crustacea</taxon>
        <taxon>Multicrustacea</taxon>
        <taxon>Hexanauplia</taxon>
        <taxon>Copepoda</taxon>
        <taxon>Siphonostomatoida</taxon>
        <taxon>Caligidae</taxon>
        <taxon>Lepeophtheirus</taxon>
    </lineage>
</organism>
<sequence length="297" mass="30657">MSRRVKGICRLNWKSSISSFGCNWNHQGANNGLTKKIIIYVLWFTEINTNRKRKAHQLFHNQRQETDEEGESGVGLLKFGLITGGGGFGGGGFGGGGFGGGGFGGGGFGGGGFGGGGFGGGGFGGGGIGHGGFGNGGFGNGGVGNGGFGNGGFGHGGHGHGGFGHGGHGHGGFGHGGHGHGGFGHRGVLLRRKRAINKYEEILLSASQEDQNDCAKRLVCEISSLPPTAMSPEEIQIASAFNSNYLDISKATVEFELAAQIGKRVGLEQCLVIYKRCPHSKAKLMEIYKETNVEEES</sequence>
<evidence type="ECO:0000313" key="2">
    <source>
        <dbReference type="Proteomes" id="UP000675881"/>
    </source>
</evidence>
<dbReference type="Proteomes" id="UP000675881">
    <property type="component" value="Chromosome 9"/>
</dbReference>
<dbReference type="EMBL" id="HG994588">
    <property type="protein sequence ID" value="CAF3042534.1"/>
    <property type="molecule type" value="Genomic_DNA"/>
</dbReference>
<accession>A0A7R8D679</accession>
<dbReference type="AlphaFoldDB" id="A0A7R8D679"/>
<proteinExistence type="predicted"/>
<protein>
    <submittedName>
        <fullName evidence="1">(salmon louse) hypothetical protein</fullName>
    </submittedName>
</protein>
<evidence type="ECO:0000313" key="1">
    <source>
        <dbReference type="EMBL" id="CAF3042534.1"/>
    </source>
</evidence>